<organism evidence="1 2">
    <name type="scientific">Mesohalobacter halotolerans</name>
    <dbReference type="NCBI Taxonomy" id="1883405"/>
    <lineage>
        <taxon>Bacteria</taxon>
        <taxon>Pseudomonadati</taxon>
        <taxon>Bacteroidota</taxon>
        <taxon>Flavobacteriia</taxon>
        <taxon>Flavobacteriales</taxon>
        <taxon>Flavobacteriaceae</taxon>
        <taxon>Mesohalobacter</taxon>
    </lineage>
</organism>
<evidence type="ECO:0000313" key="1">
    <source>
        <dbReference type="EMBL" id="TKS56398.1"/>
    </source>
</evidence>
<dbReference type="RefSeq" id="WP_138931500.1">
    <property type="nucleotide sequence ID" value="NZ_SWMU01000002.1"/>
</dbReference>
<dbReference type="EMBL" id="SWMU01000002">
    <property type="protein sequence ID" value="TKS56398.1"/>
    <property type="molecule type" value="Genomic_DNA"/>
</dbReference>
<name>A0A4U5TSZ0_9FLAO</name>
<gene>
    <name evidence="1" type="ORF">FCN74_04975</name>
</gene>
<comment type="caution">
    <text evidence="1">The sequence shown here is derived from an EMBL/GenBank/DDBJ whole genome shotgun (WGS) entry which is preliminary data.</text>
</comment>
<dbReference type="Proteomes" id="UP000306552">
    <property type="component" value="Unassembled WGS sequence"/>
</dbReference>
<dbReference type="InterPro" id="IPR045607">
    <property type="entry name" value="DUF6452"/>
</dbReference>
<reference evidence="1 2" key="1">
    <citation type="submission" date="2019-04" db="EMBL/GenBank/DDBJ databases">
        <title>Psychroflexus halotolerans sp. nov., isolated from a marine solar saltern.</title>
        <authorList>
            <person name="Feng X."/>
        </authorList>
    </citation>
    <scope>NUCLEOTIDE SEQUENCE [LARGE SCALE GENOMIC DNA]</scope>
    <source>
        <strain evidence="1 2">WDS2C27</strain>
    </source>
</reference>
<accession>A0A4U5TSZ0</accession>
<keyword evidence="2" id="KW-1185">Reference proteome</keyword>
<proteinExistence type="predicted"/>
<protein>
    <recommendedName>
        <fullName evidence="3">Lipoprotein</fullName>
    </recommendedName>
</protein>
<dbReference type="OrthoDB" id="663527at2"/>
<sequence length="167" mass="18889">MIKKIKTFFLLIITVLLLSISCERDDICPASTPTTPFLIIEFFDVAEEGENKNVRGLSYIAENSNDTIAVGTTDSIAIPLNTNRNTTKYQFIRNANNPNIRNADTIEFIYEVNEVYVNRACGFKAVYKDLSAIRSIETPASNNWIRSVSIEKLNVENEQNTHVNIDH</sequence>
<dbReference type="Pfam" id="PF20050">
    <property type="entry name" value="DUF6452"/>
    <property type="match status" value="1"/>
</dbReference>
<evidence type="ECO:0008006" key="3">
    <source>
        <dbReference type="Google" id="ProtNLM"/>
    </source>
</evidence>
<dbReference type="AlphaFoldDB" id="A0A4U5TSZ0"/>
<dbReference type="PROSITE" id="PS51257">
    <property type="entry name" value="PROKAR_LIPOPROTEIN"/>
    <property type="match status" value="1"/>
</dbReference>
<evidence type="ECO:0000313" key="2">
    <source>
        <dbReference type="Proteomes" id="UP000306552"/>
    </source>
</evidence>